<evidence type="ECO:0008006" key="13">
    <source>
        <dbReference type="Google" id="ProtNLM"/>
    </source>
</evidence>
<evidence type="ECO:0000259" key="9">
    <source>
        <dbReference type="Pfam" id="PF16187"/>
    </source>
</evidence>
<evidence type="ECO:0000313" key="12">
    <source>
        <dbReference type="Proteomes" id="UP001230188"/>
    </source>
</evidence>
<dbReference type="InterPro" id="IPR011765">
    <property type="entry name" value="Pept_M16_N"/>
</dbReference>
<gene>
    <name evidence="11" type="ORF">CTAYLR_009277</name>
</gene>
<reference evidence="11" key="1">
    <citation type="submission" date="2023-01" db="EMBL/GenBank/DDBJ databases">
        <title>Metagenome sequencing of chrysophaentin producing Chrysophaeum taylorii.</title>
        <authorList>
            <person name="Davison J."/>
            <person name="Bewley C."/>
        </authorList>
    </citation>
    <scope>NUCLEOTIDE SEQUENCE</scope>
    <source>
        <strain evidence="11">NIES-1699</strain>
    </source>
</reference>
<evidence type="ECO:0000259" key="8">
    <source>
        <dbReference type="Pfam" id="PF05193"/>
    </source>
</evidence>
<dbReference type="AlphaFoldDB" id="A0AAD7XRD8"/>
<dbReference type="GO" id="GO:0005829">
    <property type="term" value="C:cytosol"/>
    <property type="evidence" value="ECO:0007669"/>
    <property type="project" value="TreeGrafter"/>
</dbReference>
<feature type="domain" description="Coenzyme PQQ synthesis protein F-like C-terminal lobe" evidence="10">
    <location>
        <begin position="797"/>
        <end position="897"/>
    </location>
</feature>
<keyword evidence="12" id="KW-1185">Reference proteome</keyword>
<accession>A0AAD7XRD8</accession>
<evidence type="ECO:0000256" key="5">
    <source>
        <dbReference type="ARBA" id="ARBA00022833"/>
    </source>
</evidence>
<evidence type="ECO:0000256" key="6">
    <source>
        <dbReference type="ARBA" id="ARBA00023049"/>
    </source>
</evidence>
<dbReference type="Gene3D" id="3.30.830.10">
    <property type="entry name" value="Metalloenzyme, LuxS/M16 peptidase-like"/>
    <property type="match status" value="4"/>
</dbReference>
<dbReference type="InterPro" id="IPR007863">
    <property type="entry name" value="Peptidase_M16_C"/>
</dbReference>
<keyword evidence="6" id="KW-0482">Metalloprotease</keyword>
<dbReference type="InterPro" id="IPR032632">
    <property type="entry name" value="Peptidase_M16_M"/>
</dbReference>
<dbReference type="InterPro" id="IPR054734">
    <property type="entry name" value="PqqF-like_C_4"/>
</dbReference>
<feature type="domain" description="Peptidase M16 middle/third" evidence="9">
    <location>
        <begin position="412"/>
        <end position="698"/>
    </location>
</feature>
<dbReference type="Pfam" id="PF00675">
    <property type="entry name" value="Peptidase_M16"/>
    <property type="match status" value="1"/>
</dbReference>
<name>A0AAD7XRD8_9STRA</name>
<keyword evidence="3" id="KW-0479">Metal-binding</keyword>
<dbReference type="GO" id="GO:0005739">
    <property type="term" value="C:mitochondrion"/>
    <property type="evidence" value="ECO:0007669"/>
    <property type="project" value="TreeGrafter"/>
</dbReference>
<proteinExistence type="inferred from homology"/>
<comment type="similarity">
    <text evidence="1">Belongs to the peptidase M16 family.</text>
</comment>
<evidence type="ECO:0000256" key="4">
    <source>
        <dbReference type="ARBA" id="ARBA00022801"/>
    </source>
</evidence>
<sequence length="998" mass="109357">MMLLHFLGAAVTHGLEINRRGFLAAPITTTAVGGVPQQARARVVAWDREFKKSALDTRTYRLVELQNGLLCLLASDPEVESCACALEVGVGSLRDPFPGVAHLTEHSLFLGTKPYPRDDDWENFISGAGGSSNAFTEDEATRYFFDAPSPALPEALERWTPFFSSPLLDPTVVRREIGAIDAEHSKNLRSDGFRVAQVESSVREVAPFSHFATGNRDTLDRPDLLDALKNFYETYYRASDMKCVIVGRESLDQLQKAVALSALKDVLPARSSDEGRRLLVRGEFRTTPILVESLSSQRLLKLAWPVPCASRLEATRMWAEALAAHVLGHEGPQSLLADLRRRDLATALSAGLGDEVAEYREFEINVDLTERGLDAWRSVADTCVGFVDSLAATAEWPLHAVEEPRVAAVLGFKWTEPLPASALANALVSRLRLDPNPSELLSLGVVPSYSGKDLQAIASAFSRRLAAAKPLVTVVGLVGASSSSSSEREPIYGTRFARVVDYSPRGGNAASAFAFPRPNPYVPSPDIRPSRRRWSRRTNLGGPRKVFVGNCCCCWVSTESRGVPRAAALALFRRQGPASASEAVTAKLWRGMVLDALKEDDGLRSYDASLAGYGADVSMTGRGMTLQFAGYDEKLTTFVERALEGISVEAASWNRVRDALERSLERDVDAASPASRSLATLALILEPFKFSAKDQLEALRGVTLEDVRGWGVGWPAPETLLSGNLDPETVDRLSRDVAGFSSSPQINAVPPPRLRLAPQNADTVVRLRSPNKDETNVAVAASFQTGGGRRALALTWLLAAVVEPRFYESLRARQQLGYVVQGTSRVREGQASLVFLVQSDKASTQKITNAINDFVRIELREALEKLDDENFDQVREGLLENLLQKPTSLGALTSRYWDEIVAGTLDWDRREKDAKALRDLNVGDLAAFYQTYVVGEHRRSLFVQVDRPPNKSTTTTTGEEVEPVVFGRDNIIPLHTFIASLQLAPSLLDVERDDDTVV</sequence>
<dbReference type="GO" id="GO:0046872">
    <property type="term" value="F:metal ion binding"/>
    <property type="evidence" value="ECO:0007669"/>
    <property type="project" value="UniProtKB-KW"/>
</dbReference>
<dbReference type="Pfam" id="PF16187">
    <property type="entry name" value="Peptidase_M16_M"/>
    <property type="match status" value="1"/>
</dbReference>
<organism evidence="11 12">
    <name type="scientific">Chrysophaeum taylorii</name>
    <dbReference type="NCBI Taxonomy" id="2483200"/>
    <lineage>
        <taxon>Eukaryota</taxon>
        <taxon>Sar</taxon>
        <taxon>Stramenopiles</taxon>
        <taxon>Ochrophyta</taxon>
        <taxon>Pelagophyceae</taxon>
        <taxon>Pelagomonadales</taxon>
        <taxon>Pelagomonadaceae</taxon>
        <taxon>Chrysophaeum</taxon>
    </lineage>
</organism>
<dbReference type="InterPro" id="IPR050626">
    <property type="entry name" value="Peptidase_M16"/>
</dbReference>
<evidence type="ECO:0000259" key="7">
    <source>
        <dbReference type="Pfam" id="PF00675"/>
    </source>
</evidence>
<dbReference type="SUPFAM" id="SSF63411">
    <property type="entry name" value="LuxS/MPP-like metallohydrolase"/>
    <property type="match status" value="4"/>
</dbReference>
<keyword evidence="4" id="KW-0378">Hydrolase</keyword>
<dbReference type="PANTHER" id="PTHR43690">
    <property type="entry name" value="NARDILYSIN"/>
    <property type="match status" value="1"/>
</dbReference>
<dbReference type="InterPro" id="IPR011249">
    <property type="entry name" value="Metalloenz_LuxS/M16"/>
</dbReference>
<dbReference type="Pfam" id="PF22456">
    <property type="entry name" value="PqqF-like_C_4"/>
    <property type="match status" value="1"/>
</dbReference>
<dbReference type="EMBL" id="JAQMWT010000239">
    <property type="protein sequence ID" value="KAJ8606973.1"/>
    <property type="molecule type" value="Genomic_DNA"/>
</dbReference>
<evidence type="ECO:0000256" key="2">
    <source>
        <dbReference type="ARBA" id="ARBA00022670"/>
    </source>
</evidence>
<dbReference type="Pfam" id="PF05193">
    <property type="entry name" value="Peptidase_M16_C"/>
    <property type="match status" value="1"/>
</dbReference>
<keyword evidence="5" id="KW-0862">Zinc</keyword>
<evidence type="ECO:0000313" key="11">
    <source>
        <dbReference type="EMBL" id="KAJ8606973.1"/>
    </source>
</evidence>
<protein>
    <recommendedName>
        <fullName evidence="13">Insulin-degrading enzyme</fullName>
    </recommendedName>
</protein>
<feature type="domain" description="Peptidase M16 N-terminal" evidence="7">
    <location>
        <begin position="72"/>
        <end position="202"/>
    </location>
</feature>
<evidence type="ECO:0000256" key="1">
    <source>
        <dbReference type="ARBA" id="ARBA00007261"/>
    </source>
</evidence>
<feature type="domain" description="Peptidase M16 C-terminal" evidence="8">
    <location>
        <begin position="225"/>
        <end position="371"/>
    </location>
</feature>
<dbReference type="PANTHER" id="PTHR43690:SF18">
    <property type="entry name" value="INSULIN-DEGRADING ENZYME-RELATED"/>
    <property type="match status" value="1"/>
</dbReference>
<evidence type="ECO:0000259" key="10">
    <source>
        <dbReference type="Pfam" id="PF22456"/>
    </source>
</evidence>
<dbReference type="GO" id="GO:0043171">
    <property type="term" value="P:peptide catabolic process"/>
    <property type="evidence" value="ECO:0007669"/>
    <property type="project" value="TreeGrafter"/>
</dbReference>
<dbReference type="GO" id="GO:0051603">
    <property type="term" value="P:proteolysis involved in protein catabolic process"/>
    <property type="evidence" value="ECO:0007669"/>
    <property type="project" value="TreeGrafter"/>
</dbReference>
<dbReference type="Proteomes" id="UP001230188">
    <property type="component" value="Unassembled WGS sequence"/>
</dbReference>
<keyword evidence="2" id="KW-0645">Protease</keyword>
<comment type="caution">
    <text evidence="11">The sequence shown here is derived from an EMBL/GenBank/DDBJ whole genome shotgun (WGS) entry which is preliminary data.</text>
</comment>
<evidence type="ECO:0000256" key="3">
    <source>
        <dbReference type="ARBA" id="ARBA00022723"/>
    </source>
</evidence>
<dbReference type="GO" id="GO:0004222">
    <property type="term" value="F:metalloendopeptidase activity"/>
    <property type="evidence" value="ECO:0007669"/>
    <property type="project" value="TreeGrafter"/>
</dbReference>